<dbReference type="EMBL" id="JFHR01000091">
    <property type="protein sequence ID" value="KEQ51369.1"/>
    <property type="molecule type" value="Genomic_DNA"/>
</dbReference>
<dbReference type="RefSeq" id="WP_051749937.1">
    <property type="nucleotide sequence ID" value="NZ_JFHR01000091.1"/>
</dbReference>
<accession>A0A081R846</accession>
<organism evidence="2 3">
    <name type="scientific">Sphingobium chlorophenolicum</name>
    <dbReference type="NCBI Taxonomy" id="46429"/>
    <lineage>
        <taxon>Bacteria</taxon>
        <taxon>Pseudomonadati</taxon>
        <taxon>Pseudomonadota</taxon>
        <taxon>Alphaproteobacteria</taxon>
        <taxon>Sphingomonadales</taxon>
        <taxon>Sphingomonadaceae</taxon>
        <taxon>Sphingobium</taxon>
    </lineage>
</organism>
<feature type="region of interest" description="Disordered" evidence="1">
    <location>
        <begin position="60"/>
        <end position="83"/>
    </location>
</feature>
<dbReference type="PATRIC" id="fig|46429.4.peg.4357"/>
<evidence type="ECO:0000256" key="1">
    <source>
        <dbReference type="SAM" id="MobiDB-lite"/>
    </source>
</evidence>
<sequence length="83" mass="8890">MTHTSAFCRAQEALHRDRAAVADLDNVRIIAAAAASAWAREAVIAVRREGKLGREDRLPAAASLSEEAEDAAFSENPDRSLAT</sequence>
<reference evidence="2 3" key="1">
    <citation type="submission" date="2014-02" db="EMBL/GenBank/DDBJ databases">
        <title>Whole genome sequence of Sphingobium chlorophenolicum NBRC 16172.</title>
        <authorList>
            <person name="Gan H.M."/>
            <person name="Gan H.Y."/>
            <person name="Chew T.H."/>
            <person name="Savka M.A."/>
        </authorList>
    </citation>
    <scope>NUCLEOTIDE SEQUENCE [LARGE SCALE GENOMIC DNA]</scope>
    <source>
        <strain evidence="2 3">NBRC 16172</strain>
    </source>
</reference>
<dbReference type="Proteomes" id="UP000028411">
    <property type="component" value="Unassembled WGS sequence"/>
</dbReference>
<comment type="caution">
    <text evidence="2">The sequence shown here is derived from an EMBL/GenBank/DDBJ whole genome shotgun (WGS) entry which is preliminary data.</text>
</comment>
<evidence type="ECO:0000313" key="2">
    <source>
        <dbReference type="EMBL" id="KEQ51369.1"/>
    </source>
</evidence>
<proteinExistence type="predicted"/>
<name>A0A081R846_SPHCR</name>
<evidence type="ECO:0000313" key="3">
    <source>
        <dbReference type="Proteomes" id="UP000028411"/>
    </source>
</evidence>
<gene>
    <name evidence="2" type="ORF">BV95_04371</name>
</gene>
<protein>
    <submittedName>
        <fullName evidence="2">Uncharacterized protein</fullName>
    </submittedName>
</protein>
<dbReference type="AlphaFoldDB" id="A0A081R846"/>